<dbReference type="Gene3D" id="3.30.530.20">
    <property type="match status" value="1"/>
</dbReference>
<comment type="caution">
    <text evidence="2">The sequence shown here is derived from an EMBL/GenBank/DDBJ whole genome shotgun (WGS) entry which is preliminary data.</text>
</comment>
<evidence type="ECO:0000313" key="2">
    <source>
        <dbReference type="EMBL" id="TVV74317.1"/>
    </source>
</evidence>
<dbReference type="AlphaFoldDB" id="A0A558R4P6"/>
<sequence length="199" mass="21938">MSRTMPLRCRSLRNRQGGREPPSHSPQTGKGGAQMTTIDNVTALNAPPLRVWTVLTDFAGHPRWKPFIQLSGAAVPGGDATYTFRIGGLDRSMTSKADIIRADKPLAFAWTAGVAKFLLFEEAYALEGDTTGTRLRHSLRFSGLLASPLAALMRRKLQASLVRSDECLERHLRRLSASPLSKHRTPPVRAGVNGQRRRK</sequence>
<dbReference type="OrthoDB" id="7448864at2"/>
<gene>
    <name evidence="2" type="ORF">FOY91_10065</name>
</gene>
<reference evidence="2 3" key="1">
    <citation type="submission" date="2019-07" db="EMBL/GenBank/DDBJ databases">
        <title>Sphingomonas solaris sp. nov., isolated from a solar panel from Boston, Massachusetts.</title>
        <authorList>
            <person name="Tanner K."/>
            <person name="Pascual J."/>
            <person name="Mancuso C."/>
            <person name="Pereto J."/>
            <person name="Khalil A."/>
            <person name="Vilanova C."/>
        </authorList>
    </citation>
    <scope>NUCLEOTIDE SEQUENCE [LARGE SCALE GENOMIC DNA]</scope>
    <source>
        <strain evidence="2 3">R4DWN</strain>
    </source>
</reference>
<evidence type="ECO:0000256" key="1">
    <source>
        <dbReference type="SAM" id="MobiDB-lite"/>
    </source>
</evidence>
<feature type="region of interest" description="Disordered" evidence="1">
    <location>
        <begin position="178"/>
        <end position="199"/>
    </location>
</feature>
<organism evidence="2 3">
    <name type="scientific">Alterirhizorhabdus solaris</name>
    <dbReference type="NCBI Taxonomy" id="2529389"/>
    <lineage>
        <taxon>Bacteria</taxon>
        <taxon>Pseudomonadati</taxon>
        <taxon>Pseudomonadota</taxon>
        <taxon>Alphaproteobacteria</taxon>
        <taxon>Sphingomonadales</taxon>
        <taxon>Rhizorhabdaceae</taxon>
        <taxon>Alterirhizorhabdus</taxon>
    </lineage>
</organism>
<name>A0A558R4P6_9SPHN</name>
<protein>
    <submittedName>
        <fullName evidence="2">SRPBCC domain-containing protein</fullName>
    </submittedName>
</protein>
<dbReference type="Pfam" id="PF10604">
    <property type="entry name" value="Polyketide_cyc2"/>
    <property type="match status" value="1"/>
</dbReference>
<dbReference type="SUPFAM" id="SSF55961">
    <property type="entry name" value="Bet v1-like"/>
    <property type="match status" value="1"/>
</dbReference>
<evidence type="ECO:0000313" key="3">
    <source>
        <dbReference type="Proteomes" id="UP000318681"/>
    </source>
</evidence>
<feature type="region of interest" description="Disordered" evidence="1">
    <location>
        <begin position="1"/>
        <end position="34"/>
    </location>
</feature>
<dbReference type="Proteomes" id="UP000318681">
    <property type="component" value="Unassembled WGS sequence"/>
</dbReference>
<accession>A0A558R4P6</accession>
<keyword evidence="3" id="KW-1185">Reference proteome</keyword>
<dbReference type="CDD" id="cd07822">
    <property type="entry name" value="SRPBCC_4"/>
    <property type="match status" value="1"/>
</dbReference>
<dbReference type="InterPro" id="IPR023393">
    <property type="entry name" value="START-like_dom_sf"/>
</dbReference>
<proteinExistence type="predicted"/>
<dbReference type="InterPro" id="IPR019587">
    <property type="entry name" value="Polyketide_cyclase/dehydratase"/>
</dbReference>
<dbReference type="EMBL" id="VNIM01000035">
    <property type="protein sequence ID" value="TVV74317.1"/>
    <property type="molecule type" value="Genomic_DNA"/>
</dbReference>